<organism evidence="2 3">
    <name type="scientific">Monascus purpureus</name>
    <name type="common">Red mold</name>
    <name type="synonym">Monascus anka</name>
    <dbReference type="NCBI Taxonomy" id="5098"/>
    <lineage>
        <taxon>Eukaryota</taxon>
        <taxon>Fungi</taxon>
        <taxon>Dikarya</taxon>
        <taxon>Ascomycota</taxon>
        <taxon>Pezizomycotina</taxon>
        <taxon>Eurotiomycetes</taxon>
        <taxon>Eurotiomycetidae</taxon>
        <taxon>Eurotiales</taxon>
        <taxon>Aspergillaceae</taxon>
        <taxon>Monascus</taxon>
    </lineage>
</organism>
<sequence>MAPMKNVFEGRRVLQERARRGERLSDDEIGSMTQQTASLAGVPDGMSPDSFPICSRANMNPDQICWAAKADEILGKPADQINSDDGRALQARENKAFESLPATGSAASHVQSVGEKNER</sequence>
<name>A0A507QMF4_MONPU</name>
<feature type="region of interest" description="Disordered" evidence="1">
    <location>
        <begin position="18"/>
        <end position="46"/>
    </location>
</feature>
<evidence type="ECO:0000313" key="3">
    <source>
        <dbReference type="Proteomes" id="UP000319663"/>
    </source>
</evidence>
<comment type="caution">
    <text evidence="2">The sequence shown here is derived from an EMBL/GenBank/DDBJ whole genome shotgun (WGS) entry which is preliminary data.</text>
</comment>
<dbReference type="EMBL" id="VIFY01000141">
    <property type="protein sequence ID" value="TQB69686.1"/>
    <property type="molecule type" value="Genomic_DNA"/>
</dbReference>
<evidence type="ECO:0008006" key="4">
    <source>
        <dbReference type="Google" id="ProtNLM"/>
    </source>
</evidence>
<evidence type="ECO:0000256" key="1">
    <source>
        <dbReference type="SAM" id="MobiDB-lite"/>
    </source>
</evidence>
<reference evidence="2 3" key="1">
    <citation type="submission" date="2019-06" db="EMBL/GenBank/DDBJ databases">
        <title>Wine fermentation using esterase from Monascus purpureus.</title>
        <authorList>
            <person name="Geng C."/>
            <person name="Zhang Y."/>
        </authorList>
    </citation>
    <scope>NUCLEOTIDE SEQUENCE [LARGE SCALE GENOMIC DNA]</scope>
    <source>
        <strain evidence="2">HQ1</strain>
    </source>
</reference>
<protein>
    <recommendedName>
        <fullName evidence="4">SMP domain-containing protein</fullName>
    </recommendedName>
</protein>
<gene>
    <name evidence="2" type="ORF">MPDQ_001551</name>
</gene>
<dbReference type="AlphaFoldDB" id="A0A507QMF4"/>
<accession>A0A507QMF4</accession>
<keyword evidence="3" id="KW-1185">Reference proteome</keyword>
<proteinExistence type="predicted"/>
<feature type="region of interest" description="Disordered" evidence="1">
    <location>
        <begin position="97"/>
        <end position="119"/>
    </location>
</feature>
<evidence type="ECO:0000313" key="2">
    <source>
        <dbReference type="EMBL" id="TQB69686.1"/>
    </source>
</evidence>
<dbReference type="Proteomes" id="UP000319663">
    <property type="component" value="Unassembled WGS sequence"/>
</dbReference>